<protein>
    <recommendedName>
        <fullName evidence="4 13">Protein disulfide-isomerase</fullName>
        <ecNumber evidence="4 13">5.3.4.1</ecNumber>
    </recommendedName>
</protein>
<organism evidence="15">
    <name type="scientific">Noctiluca scintillans</name>
    <name type="common">Sea sparkle</name>
    <name type="synonym">Red tide dinoflagellate</name>
    <dbReference type="NCBI Taxonomy" id="2966"/>
    <lineage>
        <taxon>Eukaryota</taxon>
        <taxon>Sar</taxon>
        <taxon>Alveolata</taxon>
        <taxon>Dinophyceae</taxon>
        <taxon>Noctilucales</taxon>
        <taxon>Noctilucaceae</taxon>
        <taxon>Noctiluca</taxon>
    </lineage>
</organism>
<accession>A0A7S1FG35</accession>
<comment type="subcellular location">
    <subcellularLocation>
        <location evidence="2">Endoplasmic reticulum lumen</location>
    </subcellularLocation>
</comment>
<evidence type="ECO:0000256" key="8">
    <source>
        <dbReference type="ARBA" id="ARBA00023157"/>
    </source>
</evidence>
<feature type="domain" description="Thioredoxin" evidence="14">
    <location>
        <begin position="18"/>
        <end position="127"/>
    </location>
</feature>
<evidence type="ECO:0000256" key="1">
    <source>
        <dbReference type="ARBA" id="ARBA00001182"/>
    </source>
</evidence>
<reference evidence="15" key="1">
    <citation type="submission" date="2021-01" db="EMBL/GenBank/DDBJ databases">
        <authorList>
            <person name="Corre E."/>
            <person name="Pelletier E."/>
            <person name="Niang G."/>
            <person name="Scheremetjew M."/>
            <person name="Finn R."/>
            <person name="Kale V."/>
            <person name="Holt S."/>
            <person name="Cochrane G."/>
            <person name="Meng A."/>
            <person name="Brown T."/>
            <person name="Cohen L."/>
        </authorList>
    </citation>
    <scope>NUCLEOTIDE SEQUENCE</scope>
</reference>
<dbReference type="PROSITE" id="PS00194">
    <property type="entry name" value="THIOREDOXIN_1"/>
    <property type="match status" value="2"/>
</dbReference>
<dbReference type="NCBIfam" id="TIGR01126">
    <property type="entry name" value="pdi_dom"/>
    <property type="match status" value="1"/>
</dbReference>
<dbReference type="InterPro" id="IPR005788">
    <property type="entry name" value="PDI_thioredoxin-like_dom"/>
</dbReference>
<keyword evidence="6" id="KW-0677">Repeat</keyword>
<dbReference type="GO" id="GO:0034976">
    <property type="term" value="P:response to endoplasmic reticulum stress"/>
    <property type="evidence" value="ECO:0007669"/>
    <property type="project" value="TreeGrafter"/>
</dbReference>
<evidence type="ECO:0000256" key="9">
    <source>
        <dbReference type="ARBA" id="ARBA00023235"/>
    </source>
</evidence>
<dbReference type="FunFam" id="3.40.30.10:FF:000107">
    <property type="entry name" value="Protein disulfide-isomerase 5-2"/>
    <property type="match status" value="1"/>
</dbReference>
<dbReference type="EMBL" id="HBFQ01053658">
    <property type="protein sequence ID" value="CAD8863821.1"/>
    <property type="molecule type" value="Transcribed_RNA"/>
</dbReference>
<feature type="chain" id="PRO_5031606862" description="Protein disulfide-isomerase" evidence="13">
    <location>
        <begin position="22"/>
        <end position="477"/>
    </location>
</feature>
<gene>
    <name evidence="15" type="ORF">NSCI0253_LOCUS38176</name>
</gene>
<evidence type="ECO:0000256" key="12">
    <source>
        <dbReference type="RuleBase" id="RU004208"/>
    </source>
</evidence>
<dbReference type="CDD" id="cd02961">
    <property type="entry name" value="PDI_a_family"/>
    <property type="match status" value="1"/>
</dbReference>
<dbReference type="GO" id="GO:0003756">
    <property type="term" value="F:protein disulfide isomerase activity"/>
    <property type="evidence" value="ECO:0007669"/>
    <property type="project" value="UniProtKB-EC"/>
</dbReference>
<evidence type="ECO:0000313" key="15">
    <source>
        <dbReference type="EMBL" id="CAD8863821.1"/>
    </source>
</evidence>
<evidence type="ECO:0000256" key="5">
    <source>
        <dbReference type="ARBA" id="ARBA00022729"/>
    </source>
</evidence>
<sequence>MTHVGCFAWTLVVSRFAVSISQSVLSLTTATFDAHLRDNRQTMIEFYAPWCGHCKKLAPEYEKAAKDLAPSSVRLGQVDATEEKEIATRYNVKGFPTLMWFEDGQQAEYDGGRTAEGIVEWVTSMTGPAVIRVAAAQGPTTGKPEVVLYADRLFPGFEAAAKANRRKGSWAFIETSAPARVVISHKGEEPLTIMDGCDRQERVDNFFKENAMPLFGRLDGDTFDKYMESGNGLVWGLFKMNGKSLDDIERENRPMMTEVAKRFKGTYHFTYTDSEKFKEAVDNMLSVSEFPAIAVQKKAGDKKKYVHQEEMSAAAIGKFMDDVIAGRVERRLKSEPVPPGRRDSVTVVVGKTLEAEAYTPDKDVLLEVYAPWCGHCKKLEPEYLKLAKKIEKEELTDLIKIAKIDGTANDSPVDSLEWTGFPTIYFFKAGNPEPMTYDGERTAKGLYKYIKKHATKAQEIKERLEKRRRHQTRAGEL</sequence>
<evidence type="ECO:0000256" key="3">
    <source>
        <dbReference type="ARBA" id="ARBA00006347"/>
    </source>
</evidence>
<dbReference type="InterPro" id="IPR005792">
    <property type="entry name" value="Prot_disulphide_isomerase"/>
</dbReference>
<comment type="similarity">
    <text evidence="3 12">Belongs to the protein disulfide isomerase family.</text>
</comment>
<feature type="disulfide bond" description="Redox-active" evidence="11">
    <location>
        <begin position="373"/>
        <end position="376"/>
    </location>
</feature>
<dbReference type="PROSITE" id="PS51352">
    <property type="entry name" value="THIOREDOXIN_2"/>
    <property type="match status" value="2"/>
</dbReference>
<evidence type="ECO:0000256" key="13">
    <source>
        <dbReference type="RuleBase" id="RU361130"/>
    </source>
</evidence>
<keyword evidence="7" id="KW-0256">Endoplasmic reticulum</keyword>
<evidence type="ECO:0000256" key="7">
    <source>
        <dbReference type="ARBA" id="ARBA00022824"/>
    </source>
</evidence>
<dbReference type="Gene3D" id="3.40.30.10">
    <property type="entry name" value="Glutaredoxin"/>
    <property type="match status" value="3"/>
</dbReference>
<dbReference type="AlphaFoldDB" id="A0A7S1FG35"/>
<feature type="disulfide bond" description="Redox-active" evidence="11">
    <location>
        <begin position="51"/>
        <end position="54"/>
    </location>
</feature>
<dbReference type="GO" id="GO:0006457">
    <property type="term" value="P:protein folding"/>
    <property type="evidence" value="ECO:0007669"/>
    <property type="project" value="TreeGrafter"/>
</dbReference>
<dbReference type="NCBIfam" id="TIGR01130">
    <property type="entry name" value="ER_PDI_fam"/>
    <property type="match status" value="1"/>
</dbReference>
<dbReference type="PANTHER" id="PTHR18929">
    <property type="entry name" value="PROTEIN DISULFIDE ISOMERASE"/>
    <property type="match status" value="1"/>
</dbReference>
<keyword evidence="5 13" id="KW-0732">Signal</keyword>
<dbReference type="PRINTS" id="PR00421">
    <property type="entry name" value="THIOREDOXIN"/>
</dbReference>
<name>A0A7S1FG35_NOCSC</name>
<keyword evidence="8 11" id="KW-1015">Disulfide bond</keyword>
<dbReference type="Pfam" id="PF00085">
    <property type="entry name" value="Thioredoxin"/>
    <property type="match status" value="2"/>
</dbReference>
<dbReference type="GO" id="GO:0005788">
    <property type="term" value="C:endoplasmic reticulum lumen"/>
    <property type="evidence" value="ECO:0007669"/>
    <property type="project" value="UniProtKB-SubCell"/>
</dbReference>
<dbReference type="Pfam" id="PF13848">
    <property type="entry name" value="Thioredoxin_6"/>
    <property type="match status" value="1"/>
</dbReference>
<evidence type="ECO:0000256" key="6">
    <source>
        <dbReference type="ARBA" id="ARBA00022737"/>
    </source>
</evidence>
<keyword evidence="10 11" id="KW-0676">Redox-active center</keyword>
<keyword evidence="9 13" id="KW-0413">Isomerase</keyword>
<evidence type="ECO:0000256" key="4">
    <source>
        <dbReference type="ARBA" id="ARBA00012723"/>
    </source>
</evidence>
<comment type="catalytic activity">
    <reaction evidence="1 13">
        <text>Catalyzes the rearrangement of -S-S- bonds in proteins.</text>
        <dbReference type="EC" id="5.3.4.1"/>
    </reaction>
</comment>
<evidence type="ECO:0000256" key="2">
    <source>
        <dbReference type="ARBA" id="ARBA00004319"/>
    </source>
</evidence>
<dbReference type="InterPro" id="IPR036249">
    <property type="entry name" value="Thioredoxin-like_sf"/>
</dbReference>
<dbReference type="PANTHER" id="PTHR18929:SF246">
    <property type="entry name" value="PROTEIN DISULFIDE ISOMERASE-LIKE 1-4"/>
    <property type="match status" value="1"/>
</dbReference>
<evidence type="ECO:0000256" key="10">
    <source>
        <dbReference type="ARBA" id="ARBA00023284"/>
    </source>
</evidence>
<dbReference type="SUPFAM" id="SSF52833">
    <property type="entry name" value="Thioredoxin-like"/>
    <property type="match status" value="3"/>
</dbReference>
<feature type="domain" description="Thioredoxin" evidence="14">
    <location>
        <begin position="314"/>
        <end position="455"/>
    </location>
</feature>
<dbReference type="InterPro" id="IPR013766">
    <property type="entry name" value="Thioredoxin_domain"/>
</dbReference>
<dbReference type="EC" id="5.3.4.1" evidence="4 13"/>
<feature type="signal peptide" evidence="13">
    <location>
        <begin position="1"/>
        <end position="21"/>
    </location>
</feature>
<evidence type="ECO:0000259" key="14">
    <source>
        <dbReference type="PROSITE" id="PS51352"/>
    </source>
</evidence>
<dbReference type="InterPro" id="IPR017937">
    <property type="entry name" value="Thioredoxin_CS"/>
</dbReference>
<dbReference type="CDD" id="cd02982">
    <property type="entry name" value="PDI_b'_family"/>
    <property type="match status" value="1"/>
</dbReference>
<evidence type="ECO:0000256" key="11">
    <source>
        <dbReference type="PIRSR" id="PIRSR605792-51"/>
    </source>
</evidence>
<proteinExistence type="inferred from homology"/>
<dbReference type="CDD" id="cd02995">
    <property type="entry name" value="PDI_a_PDI_a'_C"/>
    <property type="match status" value="1"/>
</dbReference>